<dbReference type="Pfam" id="PF02653">
    <property type="entry name" value="BPD_transp_2"/>
    <property type="match status" value="1"/>
</dbReference>
<sequence>MTALLIVGLPILLNSSFWIYNVTLISTYAVVVIGLNVLVGYIGVVSFAQTAFMAVGGYGVAILTVNDHWNPWLASVVAIALAGVLAFILGFPLLRLRGHYLTMATFALAIAVYYFVTGAGFTGGAVGISAVPVLAVGSISFGNAVPMELLTAGVAIVALYLVSKLASSHIGRDWKAIAAREDVAVSLGVRVVNRKLMAFTLAAVLGAIGGVLYVEATSYVSPDLYSTTIIVNLFVMLFIGGRARTTGPVIGTAIVLVLPELISSLSGVEGIVFDALLILIILFFPRGVVGGLASLWNLLLARSRRHEIQPVPQVEGSEVISG</sequence>
<reference evidence="7 8" key="1">
    <citation type="submission" date="2024-07" db="EMBL/GenBank/DDBJ databases">
        <title>Draft Genome Sequence of Ferrimicrobium acidiphilum Strain YE2023, Isolated from a Pulp of Bioleach Reactor.</title>
        <authorList>
            <person name="Elkina Y.A."/>
            <person name="Bulaeva A.G."/>
            <person name="Beletsky A.V."/>
            <person name="Mardanov A.V."/>
        </authorList>
    </citation>
    <scope>NUCLEOTIDE SEQUENCE [LARGE SCALE GENOMIC DNA]</scope>
    <source>
        <strain evidence="7 8">YE2023</strain>
    </source>
</reference>
<evidence type="ECO:0000256" key="4">
    <source>
        <dbReference type="ARBA" id="ARBA00022989"/>
    </source>
</evidence>
<evidence type="ECO:0000256" key="2">
    <source>
        <dbReference type="ARBA" id="ARBA00022475"/>
    </source>
</evidence>
<feature type="transmembrane region" description="Helical" evidence="6">
    <location>
        <begin position="220"/>
        <end position="239"/>
    </location>
</feature>
<comment type="caution">
    <text evidence="7">The sequence shown here is derived from an EMBL/GenBank/DDBJ whole genome shotgun (WGS) entry which is preliminary data.</text>
</comment>
<name>A0ABV3Y461_9ACTN</name>
<dbReference type="PANTHER" id="PTHR30482">
    <property type="entry name" value="HIGH-AFFINITY BRANCHED-CHAIN AMINO ACID TRANSPORT SYSTEM PERMEASE"/>
    <property type="match status" value="1"/>
</dbReference>
<organism evidence="7 8">
    <name type="scientific">Ferrimicrobium acidiphilum</name>
    <dbReference type="NCBI Taxonomy" id="121039"/>
    <lineage>
        <taxon>Bacteria</taxon>
        <taxon>Bacillati</taxon>
        <taxon>Actinomycetota</taxon>
        <taxon>Acidimicrobiia</taxon>
        <taxon>Acidimicrobiales</taxon>
        <taxon>Acidimicrobiaceae</taxon>
        <taxon>Ferrimicrobium</taxon>
    </lineage>
</organism>
<protein>
    <submittedName>
        <fullName evidence="7">Branched-chain amino acid ABC transporter permease</fullName>
    </submittedName>
</protein>
<dbReference type="Proteomes" id="UP001560267">
    <property type="component" value="Unassembled WGS sequence"/>
</dbReference>
<evidence type="ECO:0000313" key="7">
    <source>
        <dbReference type="EMBL" id="MEX6430180.1"/>
    </source>
</evidence>
<feature type="transmembrane region" description="Helical" evidence="6">
    <location>
        <begin position="196"/>
        <end position="214"/>
    </location>
</feature>
<dbReference type="RefSeq" id="WP_369084685.1">
    <property type="nucleotide sequence ID" value="NZ_JBFSHR010000039.1"/>
</dbReference>
<evidence type="ECO:0000256" key="1">
    <source>
        <dbReference type="ARBA" id="ARBA00004651"/>
    </source>
</evidence>
<accession>A0ABV3Y461</accession>
<comment type="subcellular location">
    <subcellularLocation>
        <location evidence="1">Cell membrane</location>
        <topology evidence="1">Multi-pass membrane protein</topology>
    </subcellularLocation>
</comment>
<keyword evidence="3 6" id="KW-0812">Transmembrane</keyword>
<feature type="transmembrane region" description="Helical" evidence="6">
    <location>
        <begin position="106"/>
        <end position="135"/>
    </location>
</feature>
<keyword evidence="5 6" id="KW-0472">Membrane</keyword>
<evidence type="ECO:0000313" key="8">
    <source>
        <dbReference type="Proteomes" id="UP001560267"/>
    </source>
</evidence>
<dbReference type="InterPro" id="IPR001851">
    <property type="entry name" value="ABC_transp_permease"/>
</dbReference>
<dbReference type="EMBL" id="JBFSHR010000039">
    <property type="protein sequence ID" value="MEX6430180.1"/>
    <property type="molecule type" value="Genomic_DNA"/>
</dbReference>
<proteinExistence type="predicted"/>
<keyword evidence="2" id="KW-1003">Cell membrane</keyword>
<dbReference type="CDD" id="cd06581">
    <property type="entry name" value="TM_PBP1_LivM_like"/>
    <property type="match status" value="1"/>
</dbReference>
<dbReference type="InterPro" id="IPR043428">
    <property type="entry name" value="LivM-like"/>
</dbReference>
<feature type="transmembrane region" description="Helical" evidence="6">
    <location>
        <begin position="271"/>
        <end position="299"/>
    </location>
</feature>
<keyword evidence="4 6" id="KW-1133">Transmembrane helix</keyword>
<gene>
    <name evidence="7" type="ORF">AB6A68_10105</name>
</gene>
<feature type="transmembrane region" description="Helical" evidence="6">
    <location>
        <begin position="141"/>
        <end position="162"/>
    </location>
</feature>
<feature type="transmembrane region" description="Helical" evidence="6">
    <location>
        <begin position="246"/>
        <end position="265"/>
    </location>
</feature>
<feature type="transmembrane region" description="Helical" evidence="6">
    <location>
        <begin position="72"/>
        <end position="94"/>
    </location>
</feature>
<keyword evidence="8" id="KW-1185">Reference proteome</keyword>
<dbReference type="PANTHER" id="PTHR30482:SF18">
    <property type="entry name" value="BRANCHED AMINO ACID TRANSPORT SYSTEM PERMEASE"/>
    <property type="match status" value="1"/>
</dbReference>
<evidence type="ECO:0000256" key="5">
    <source>
        <dbReference type="ARBA" id="ARBA00023136"/>
    </source>
</evidence>
<evidence type="ECO:0000256" key="6">
    <source>
        <dbReference type="SAM" id="Phobius"/>
    </source>
</evidence>
<evidence type="ECO:0000256" key="3">
    <source>
        <dbReference type="ARBA" id="ARBA00022692"/>
    </source>
</evidence>